<reference evidence="2 3" key="1">
    <citation type="submission" date="2019-03" db="EMBL/GenBank/DDBJ databases">
        <title>Sequencing the genomes of 1000 actinobacteria strains.</title>
        <authorList>
            <person name="Klenk H.-P."/>
        </authorList>
    </citation>
    <scope>NUCLEOTIDE SEQUENCE [LARGE SCALE GENOMIC DNA]</scope>
    <source>
        <strain evidence="2 3">DSM 18936</strain>
    </source>
</reference>
<protein>
    <submittedName>
        <fullName evidence="2">Putative secreted protein with C-terminal beta-propeller domain</fullName>
    </submittedName>
</protein>
<feature type="region of interest" description="Disordered" evidence="1">
    <location>
        <begin position="36"/>
        <end position="82"/>
    </location>
</feature>
<evidence type="ECO:0000256" key="1">
    <source>
        <dbReference type="SAM" id="MobiDB-lite"/>
    </source>
</evidence>
<comment type="caution">
    <text evidence="2">The sequence shown here is derived from an EMBL/GenBank/DDBJ whole genome shotgun (WGS) entry which is preliminary data.</text>
</comment>
<sequence>MAPFGDCDAFLYHVKTEAAERVGPYGLHPGGAYWGYDEPADEGDDGDAMDDSAAEEPASAPATDAAGDGGGGDGEIAGTNVQELGVDEADIVKTDGERLIAIDGNTLRHVDIADVDPIVTDAMSLGEGWDYELFLHDGRALVLGNGGSFEHTPVDETFDAEADFAGDTSMPIGSQWLPAAELIEIDLSDPSDLRVVATLQIEGSYLSARQVGDTVRLALSTSPQELPWVAPQSRAGEELATETNREVIARSTYADWTPSFRLTTDDGSTSGDLIRCDRINHPADFSGFDVVSVVDVDLAEGLAAFVSDDTVGVLASGDSIYSSLDRFYVATSRWLAPERFTDDMAVVGFDESFTSLHAFEFVADEPARYLASGTVQGQLLNQFSLDEHRGFLRVLTTHGENWDTGEPSETVLTVLEEQGDRLVAVGEVGGLGRGEQLYSARLLGDVGFAVTFRQVDPFYVLDLSDPTAPAVTGELKIPGFSTYLHPLDENRVLGVGQSATDQGQTTGLKVSIFDVSDPARPLETAQWTMPYGWSPAEYDHHAFQIVGSTVLLPVYDGEFGRYGAVALDVSDGVREIGWIEHDAEVGSAMPAECRTIEASVWPEDSEPFWIAQEMPVHLCSSDAIVPGDCERYPAEEMVFWGEETAMREALDRIDASESDIISWCYPRYDDGEEIVRIVVVDGVIYSVSRRTIQATSLDTLTPLAATAL</sequence>
<accession>A0A4R7I5C4</accession>
<dbReference type="InterPro" id="IPR019198">
    <property type="entry name" value="Beta_propeller_containing"/>
</dbReference>
<keyword evidence="3" id="KW-1185">Reference proteome</keyword>
<evidence type="ECO:0000313" key="3">
    <source>
        <dbReference type="Proteomes" id="UP000294558"/>
    </source>
</evidence>
<feature type="compositionally biased region" description="Low complexity" evidence="1">
    <location>
        <begin position="55"/>
        <end position="66"/>
    </location>
</feature>
<dbReference type="Pfam" id="PF09826">
    <property type="entry name" value="Beta_propel"/>
    <property type="match status" value="1"/>
</dbReference>
<dbReference type="AlphaFoldDB" id="A0A4R7I5C4"/>
<name>A0A4R7I5C4_9ACTN</name>
<dbReference type="Proteomes" id="UP000294558">
    <property type="component" value="Unassembled WGS sequence"/>
</dbReference>
<feature type="compositionally biased region" description="Acidic residues" evidence="1">
    <location>
        <begin position="38"/>
        <end position="54"/>
    </location>
</feature>
<evidence type="ECO:0000313" key="2">
    <source>
        <dbReference type="EMBL" id="TDT18464.1"/>
    </source>
</evidence>
<dbReference type="EMBL" id="SOAU01000001">
    <property type="protein sequence ID" value="TDT18464.1"/>
    <property type="molecule type" value="Genomic_DNA"/>
</dbReference>
<organism evidence="2 3">
    <name type="scientific">Ilumatobacter fluminis</name>
    <dbReference type="NCBI Taxonomy" id="467091"/>
    <lineage>
        <taxon>Bacteria</taxon>
        <taxon>Bacillati</taxon>
        <taxon>Actinomycetota</taxon>
        <taxon>Acidimicrobiia</taxon>
        <taxon>Acidimicrobiales</taxon>
        <taxon>Ilumatobacteraceae</taxon>
        <taxon>Ilumatobacter</taxon>
    </lineage>
</organism>
<proteinExistence type="predicted"/>
<gene>
    <name evidence="2" type="ORF">BDK89_4085</name>
</gene>